<gene>
    <name evidence="1" type="ORF">CFS9_01760</name>
</gene>
<name>A0AAT9GWD1_9FLAO</name>
<proteinExistence type="predicted"/>
<organism evidence="1">
    <name type="scientific">Flavobacterium sp. CFS9</name>
    <dbReference type="NCBI Taxonomy" id="3143118"/>
    <lineage>
        <taxon>Bacteria</taxon>
        <taxon>Pseudomonadati</taxon>
        <taxon>Bacteroidota</taxon>
        <taxon>Flavobacteriia</taxon>
        <taxon>Flavobacteriales</taxon>
        <taxon>Flavobacteriaceae</taxon>
        <taxon>Flavobacterium</taxon>
    </lineage>
</organism>
<evidence type="ECO:0000313" key="1">
    <source>
        <dbReference type="EMBL" id="BFM41535.1"/>
    </source>
</evidence>
<accession>A0AAT9GWD1</accession>
<protein>
    <submittedName>
        <fullName evidence="1">Uncharacterized protein</fullName>
    </submittedName>
</protein>
<dbReference type="EMBL" id="AP031573">
    <property type="protein sequence ID" value="BFM41535.1"/>
    <property type="molecule type" value="Genomic_DNA"/>
</dbReference>
<dbReference type="AlphaFoldDB" id="A0AAT9GWD1"/>
<dbReference type="RefSeq" id="WP_369616801.1">
    <property type="nucleotide sequence ID" value="NZ_AP031573.1"/>
</dbReference>
<sequence>MNSIYNLDTLQELKEYLEKQDQKLLREELINEFLKFAEYKNVSDWNNAVKICESLAIVGWGKHEPLQAVKGMFFNGNPETCFINKFREPRFVDAIWSKRKDGFTMEKGRTSYFESPMLSEKKTILNEYNIQEDIQDLTLANQRNWIPKNPILITRTISNCYENSKSVIESIDKELQPELDLKMKPEKYGTAINQIIFSCSYSFYDNNSCKTNYIIADESLKLKQKDFYPELLKIFSKQEIESHGYFLRNRYEYGNFNSQKGKIVNEINFEKELSDLSYIKQKQAIAEHILVSLNATIEKLKKKKISYDFESMQNDFLEILTKWKSS</sequence>
<reference evidence="1" key="1">
    <citation type="submission" date="2024-05" db="EMBL/GenBank/DDBJ databases">
        <title>Whole-Genome Sequence of CFS9, a Potential Fish Probiotic Isolated from the Body Surface of Silurus asotus.</title>
        <authorList>
            <person name="Kojima M."/>
            <person name="Tobioka K."/>
            <person name="Yokota K."/>
            <person name="Nakatani H."/>
            <person name="Hori K."/>
            <person name="Tamaru Y."/>
            <person name="Okazaki F."/>
        </authorList>
    </citation>
    <scope>NUCLEOTIDE SEQUENCE</scope>
    <source>
        <strain evidence="1">CFS9</strain>
    </source>
</reference>